<evidence type="ECO:0000313" key="4">
    <source>
        <dbReference type="Proteomes" id="UP001280581"/>
    </source>
</evidence>
<feature type="domain" description="AMMECR1" evidence="2">
    <location>
        <begin position="116"/>
        <end position="170"/>
    </location>
</feature>
<name>A0AAN6RGB8_9PLEO</name>
<dbReference type="InterPro" id="IPR036071">
    <property type="entry name" value="AMMECR1_dom_sf"/>
</dbReference>
<dbReference type="InterPro" id="IPR023473">
    <property type="entry name" value="AMMECR1"/>
</dbReference>
<accession>A0AAN6RGB8</accession>
<feature type="region of interest" description="Disordered" evidence="1">
    <location>
        <begin position="38"/>
        <end position="120"/>
    </location>
</feature>
<reference evidence="3 4" key="1">
    <citation type="submission" date="2021-02" db="EMBL/GenBank/DDBJ databases">
        <title>Genome assembly of Pseudopithomyces chartarum.</title>
        <authorList>
            <person name="Jauregui R."/>
            <person name="Singh J."/>
            <person name="Voisey C."/>
        </authorList>
    </citation>
    <scope>NUCLEOTIDE SEQUENCE [LARGE SCALE GENOMIC DNA]</scope>
    <source>
        <strain evidence="3 4">AGR01</strain>
    </source>
</reference>
<dbReference type="SUPFAM" id="SSF143447">
    <property type="entry name" value="AMMECR1-like"/>
    <property type="match status" value="1"/>
</dbReference>
<dbReference type="AlphaFoldDB" id="A0AAN6RGB8"/>
<feature type="compositionally biased region" description="Acidic residues" evidence="1">
    <location>
        <begin position="46"/>
        <end position="58"/>
    </location>
</feature>
<proteinExistence type="predicted"/>
<dbReference type="PANTHER" id="PTHR13016">
    <property type="entry name" value="AMMECR1 HOMOLOG"/>
    <property type="match status" value="1"/>
</dbReference>
<dbReference type="PANTHER" id="PTHR13016:SF0">
    <property type="entry name" value="AMME SYNDROME CANDIDATE GENE 1 PROTEIN"/>
    <property type="match status" value="1"/>
</dbReference>
<dbReference type="Proteomes" id="UP001280581">
    <property type="component" value="Unassembled WGS sequence"/>
</dbReference>
<keyword evidence="4" id="KW-1185">Reference proteome</keyword>
<sequence length="171" mass="18193">MATQAHCAFCFETLTAKLENRPALSLREVEDLWTKYNADANADDPNAPDDDAGDDDAEAAPADSSPYRPAAISRLLAPSPASNSSSSVQSTSSTPSGASEASSATSKSSSRSSFFSRANETRETATPLFVTWNVVTKPNGTPLAEKRLRGCIGTFEPKEVERGLRQYAVIS</sequence>
<evidence type="ECO:0000313" key="3">
    <source>
        <dbReference type="EMBL" id="KAK3207229.1"/>
    </source>
</evidence>
<gene>
    <name evidence="3" type="ORF">GRF29_103g229883</name>
</gene>
<evidence type="ECO:0000259" key="2">
    <source>
        <dbReference type="Pfam" id="PF01871"/>
    </source>
</evidence>
<dbReference type="InterPro" id="IPR027485">
    <property type="entry name" value="AMMECR1_N"/>
</dbReference>
<dbReference type="Gene3D" id="3.30.700.20">
    <property type="entry name" value="Hypothetical protein ph0010, domain 1"/>
    <property type="match status" value="1"/>
</dbReference>
<protein>
    <recommendedName>
        <fullName evidence="2">AMMECR1 domain-containing protein</fullName>
    </recommendedName>
</protein>
<dbReference type="Pfam" id="PF01871">
    <property type="entry name" value="AMMECR1"/>
    <property type="match status" value="1"/>
</dbReference>
<feature type="compositionally biased region" description="Low complexity" evidence="1">
    <location>
        <begin position="77"/>
        <end position="113"/>
    </location>
</feature>
<organism evidence="3 4">
    <name type="scientific">Pseudopithomyces chartarum</name>
    <dbReference type="NCBI Taxonomy" id="1892770"/>
    <lineage>
        <taxon>Eukaryota</taxon>
        <taxon>Fungi</taxon>
        <taxon>Dikarya</taxon>
        <taxon>Ascomycota</taxon>
        <taxon>Pezizomycotina</taxon>
        <taxon>Dothideomycetes</taxon>
        <taxon>Pleosporomycetidae</taxon>
        <taxon>Pleosporales</taxon>
        <taxon>Massarineae</taxon>
        <taxon>Didymosphaeriaceae</taxon>
        <taxon>Pseudopithomyces</taxon>
    </lineage>
</organism>
<dbReference type="InterPro" id="IPR002733">
    <property type="entry name" value="AMMECR1_domain"/>
</dbReference>
<comment type="caution">
    <text evidence="3">The sequence shown here is derived from an EMBL/GenBank/DDBJ whole genome shotgun (WGS) entry which is preliminary data.</text>
</comment>
<evidence type="ECO:0000256" key="1">
    <source>
        <dbReference type="SAM" id="MobiDB-lite"/>
    </source>
</evidence>
<dbReference type="EMBL" id="WVTA01000009">
    <property type="protein sequence ID" value="KAK3207229.1"/>
    <property type="molecule type" value="Genomic_DNA"/>
</dbReference>